<dbReference type="AlphaFoldDB" id="A0A6G7YC28"/>
<sequence length="397" mass="43786">MTITFPTRSAARSAPRSAPAAAPTLRKPLWLDYQYDIPGLVRVGSQIPLPELEYFRIPARPEPNGIEVRVGEVGGPMRAHSQVTSADGVTVYEEHLGRHGSSFRVEMGSPLHVTVGPLLAKSPHVAYTNIIEALLRFYAVTKGKILLHSACLDIGGVGVMLSARTDTGKTGTILRLLREQRATFLSDDMTIVDTDGLARTFPKPLTISQHTLRAIEADDLTAKEWRKLRLQSRLHSKEGRGIGLWLAKSNLPIMAMNAVTQRIVPPPKYTAGRLVPCLTMDSVRVRELFIIERSAHCLEPIELDDAVSELLENTDDAYGFPPFATFAPTIVMDGMGWAELRAREEQILREALASGIRVRRLGSDCFDWADRIPQLLLEGGHQQVAHERAADTVPLVS</sequence>
<dbReference type="Gene3D" id="3.40.50.300">
    <property type="entry name" value="P-loop containing nucleotide triphosphate hydrolases"/>
    <property type="match status" value="1"/>
</dbReference>
<organism evidence="1 2">
    <name type="scientific">Nocardioides piscis</name>
    <dbReference type="NCBI Taxonomy" id="2714938"/>
    <lineage>
        <taxon>Bacteria</taxon>
        <taxon>Bacillati</taxon>
        <taxon>Actinomycetota</taxon>
        <taxon>Actinomycetes</taxon>
        <taxon>Propionibacteriales</taxon>
        <taxon>Nocardioidaceae</taxon>
        <taxon>Nocardioides</taxon>
    </lineage>
</organism>
<proteinExistence type="predicted"/>
<evidence type="ECO:0000313" key="2">
    <source>
        <dbReference type="Proteomes" id="UP000502035"/>
    </source>
</evidence>
<reference evidence="1 2" key="1">
    <citation type="submission" date="2020-03" db="EMBL/GenBank/DDBJ databases">
        <title>Nocardioides sp. nov., isolated from fish.</title>
        <authorList>
            <person name="Hyun D.-W."/>
            <person name="Bae J.-W."/>
        </authorList>
    </citation>
    <scope>NUCLEOTIDE SEQUENCE [LARGE SCALE GENOMIC DNA]</scope>
    <source>
        <strain evidence="1 2">HDW12A</strain>
    </source>
</reference>
<evidence type="ECO:0008006" key="3">
    <source>
        <dbReference type="Google" id="ProtNLM"/>
    </source>
</evidence>
<keyword evidence="2" id="KW-1185">Reference proteome</keyword>
<dbReference type="Proteomes" id="UP000502035">
    <property type="component" value="Chromosome"/>
</dbReference>
<protein>
    <recommendedName>
        <fullName evidence="3">PqqD family peptide modification chaperone</fullName>
    </recommendedName>
</protein>
<gene>
    <name evidence="1" type="ORF">G7071_01335</name>
</gene>
<dbReference type="EMBL" id="CP049866">
    <property type="protein sequence ID" value="QIK74279.1"/>
    <property type="molecule type" value="Genomic_DNA"/>
</dbReference>
<dbReference type="KEGG" id="npi:G7071_01335"/>
<evidence type="ECO:0000313" key="1">
    <source>
        <dbReference type="EMBL" id="QIK74279.1"/>
    </source>
</evidence>
<name>A0A6G7YC28_9ACTN</name>
<accession>A0A6G7YC28</accession>
<dbReference type="InterPro" id="IPR027417">
    <property type="entry name" value="P-loop_NTPase"/>
</dbReference>
<dbReference type="RefSeq" id="WP_166313962.1">
    <property type="nucleotide sequence ID" value="NZ_CP049866.1"/>
</dbReference>